<sequence length="43" mass="4777">MKKNNFLVLGNIIMSTTFLTTLKWQTVGKCFSGSSEEGQYVAC</sequence>
<dbReference type="AlphaFoldDB" id="A0A239G486"/>
<name>A0A239G486_9BACT</name>
<dbReference type="EMBL" id="FZOK01000014">
    <property type="protein sequence ID" value="SNS63432.1"/>
    <property type="molecule type" value="Genomic_DNA"/>
</dbReference>
<accession>A0A239G486</accession>
<dbReference type="Proteomes" id="UP000198480">
    <property type="component" value="Unassembled WGS sequence"/>
</dbReference>
<evidence type="ECO:0000313" key="2">
    <source>
        <dbReference type="Proteomes" id="UP000198480"/>
    </source>
</evidence>
<evidence type="ECO:0000313" key="1">
    <source>
        <dbReference type="EMBL" id="SNS63432.1"/>
    </source>
</evidence>
<gene>
    <name evidence="1" type="ORF">SAMN06295967_11493</name>
</gene>
<proteinExistence type="predicted"/>
<reference evidence="2" key="1">
    <citation type="submission" date="2017-06" db="EMBL/GenBank/DDBJ databases">
        <authorList>
            <person name="Varghese N."/>
            <person name="Submissions S."/>
        </authorList>
    </citation>
    <scope>NUCLEOTIDE SEQUENCE [LARGE SCALE GENOMIC DNA]</scope>
    <source>
        <strain evidence="2">5C</strain>
    </source>
</reference>
<protein>
    <submittedName>
        <fullName evidence="1">Uncharacterized protein</fullName>
    </submittedName>
</protein>
<keyword evidence="2" id="KW-1185">Reference proteome</keyword>
<organism evidence="1 2">
    <name type="scientific">Belliella buryatensis</name>
    <dbReference type="NCBI Taxonomy" id="1500549"/>
    <lineage>
        <taxon>Bacteria</taxon>
        <taxon>Pseudomonadati</taxon>
        <taxon>Bacteroidota</taxon>
        <taxon>Cytophagia</taxon>
        <taxon>Cytophagales</taxon>
        <taxon>Cyclobacteriaceae</taxon>
        <taxon>Belliella</taxon>
    </lineage>
</organism>